<reference evidence="1 2" key="1">
    <citation type="submission" date="2021-06" db="EMBL/GenBank/DDBJ databases">
        <authorList>
            <person name="Palmer J.M."/>
        </authorList>
    </citation>
    <scope>NUCLEOTIDE SEQUENCE [LARGE SCALE GENOMIC DNA]</scope>
    <source>
        <strain evidence="1 2">AS_MEX2019</strain>
        <tissue evidence="1">Muscle</tissue>
    </source>
</reference>
<comment type="caution">
    <text evidence="1">The sequence shown here is derived from an EMBL/GenBank/DDBJ whole genome shotgun (WGS) entry which is preliminary data.</text>
</comment>
<organism evidence="1 2">
    <name type="scientific">Ameca splendens</name>
    <dbReference type="NCBI Taxonomy" id="208324"/>
    <lineage>
        <taxon>Eukaryota</taxon>
        <taxon>Metazoa</taxon>
        <taxon>Chordata</taxon>
        <taxon>Craniata</taxon>
        <taxon>Vertebrata</taxon>
        <taxon>Euteleostomi</taxon>
        <taxon>Actinopterygii</taxon>
        <taxon>Neopterygii</taxon>
        <taxon>Teleostei</taxon>
        <taxon>Neoteleostei</taxon>
        <taxon>Acanthomorphata</taxon>
        <taxon>Ovalentaria</taxon>
        <taxon>Atherinomorphae</taxon>
        <taxon>Cyprinodontiformes</taxon>
        <taxon>Goodeidae</taxon>
        <taxon>Ameca</taxon>
    </lineage>
</organism>
<proteinExistence type="predicted"/>
<evidence type="ECO:0000313" key="2">
    <source>
        <dbReference type="Proteomes" id="UP001469553"/>
    </source>
</evidence>
<evidence type="ECO:0000313" key="1">
    <source>
        <dbReference type="EMBL" id="MEQ2290214.1"/>
    </source>
</evidence>
<keyword evidence="2" id="KW-1185">Reference proteome</keyword>
<name>A0ABV0Y8U4_9TELE</name>
<sequence length="143" mass="15239">MIAAQQKPVNQPSIRIRCVKAEKHVKHVGTACLEDQGCSSVVFLSCALWRPPAPGARPGAGAGPRGVTAARDVKLVPDIYLTLPGLSDAPRPEFLTADTLEDITSVCRDTTEKVCLEPDQPTWKFKTGQMSPLGGEARAACLS</sequence>
<gene>
    <name evidence="1" type="ORF">AMECASPLE_001172</name>
</gene>
<dbReference type="Proteomes" id="UP001469553">
    <property type="component" value="Unassembled WGS sequence"/>
</dbReference>
<dbReference type="EMBL" id="JAHRIP010028252">
    <property type="protein sequence ID" value="MEQ2290214.1"/>
    <property type="molecule type" value="Genomic_DNA"/>
</dbReference>
<protein>
    <submittedName>
        <fullName evidence="1">Uncharacterized protein</fullName>
    </submittedName>
</protein>
<accession>A0ABV0Y8U4</accession>